<evidence type="ECO:0000256" key="5">
    <source>
        <dbReference type="ARBA" id="ARBA00022842"/>
    </source>
</evidence>
<evidence type="ECO:0000256" key="4">
    <source>
        <dbReference type="ARBA" id="ARBA00022801"/>
    </source>
</evidence>
<dbReference type="Pfam" id="PF03372">
    <property type="entry name" value="Exo_endo_phos"/>
    <property type="match status" value="1"/>
</dbReference>
<dbReference type="RefSeq" id="WP_084288652.1">
    <property type="nucleotide sequence ID" value="NZ_FWYB01000002.1"/>
</dbReference>
<dbReference type="AlphaFoldDB" id="A0A1W2BPL2"/>
<dbReference type="NCBIfam" id="TIGR00195">
    <property type="entry name" value="exoDNase_III"/>
    <property type="match status" value="1"/>
</dbReference>
<dbReference type="InterPro" id="IPR036691">
    <property type="entry name" value="Endo/exonu/phosph_ase_sf"/>
</dbReference>
<evidence type="ECO:0000313" key="11">
    <source>
        <dbReference type="Proteomes" id="UP000192678"/>
    </source>
</evidence>
<feature type="binding site" evidence="7">
    <location>
        <position position="7"/>
    </location>
    <ligand>
        <name>Mg(2+)</name>
        <dbReference type="ChEBI" id="CHEBI:18420"/>
        <label>1</label>
    </ligand>
</feature>
<feature type="active site" evidence="6">
    <location>
        <position position="110"/>
    </location>
</feature>
<evidence type="ECO:0000256" key="6">
    <source>
        <dbReference type="PIRSR" id="PIRSR604808-1"/>
    </source>
</evidence>
<keyword evidence="7" id="KW-0464">Manganese</keyword>
<dbReference type="PROSITE" id="PS51435">
    <property type="entry name" value="AP_NUCLEASE_F1_4"/>
    <property type="match status" value="1"/>
</dbReference>
<feature type="active site" description="Proton acceptor" evidence="6">
    <location>
        <position position="247"/>
    </location>
</feature>
<dbReference type="CDD" id="cd10281">
    <property type="entry name" value="Nape_like_AP-endo"/>
    <property type="match status" value="1"/>
</dbReference>
<keyword evidence="3 7" id="KW-0479">Metal-binding</keyword>
<name>A0A1W2BPL2_9SPHI</name>
<evidence type="ECO:0000256" key="8">
    <source>
        <dbReference type="PIRSR" id="PIRSR604808-3"/>
    </source>
</evidence>
<dbReference type="PANTHER" id="PTHR22748:SF6">
    <property type="entry name" value="DNA-(APURINIC OR APYRIMIDINIC SITE) ENDONUCLEASE"/>
    <property type="match status" value="1"/>
</dbReference>
<dbReference type="InterPro" id="IPR005135">
    <property type="entry name" value="Endo/exonuclease/phosphatase"/>
</dbReference>
<comment type="similarity">
    <text evidence="2">Belongs to the DNA repair enzymes AP/ExoA family.</text>
</comment>
<evidence type="ECO:0000256" key="3">
    <source>
        <dbReference type="ARBA" id="ARBA00022723"/>
    </source>
</evidence>
<dbReference type="GO" id="GO:0003677">
    <property type="term" value="F:DNA binding"/>
    <property type="evidence" value="ECO:0007669"/>
    <property type="project" value="InterPro"/>
</dbReference>
<keyword evidence="4" id="KW-0378">Hydrolase</keyword>
<dbReference type="GO" id="GO:0046872">
    <property type="term" value="F:metal ion binding"/>
    <property type="evidence" value="ECO:0007669"/>
    <property type="project" value="UniProtKB-KW"/>
</dbReference>
<dbReference type="GO" id="GO:0008081">
    <property type="term" value="F:phosphoric diester hydrolase activity"/>
    <property type="evidence" value="ECO:0007669"/>
    <property type="project" value="TreeGrafter"/>
</dbReference>
<dbReference type="PANTHER" id="PTHR22748">
    <property type="entry name" value="AP ENDONUCLEASE"/>
    <property type="match status" value="1"/>
</dbReference>
<evidence type="ECO:0000256" key="2">
    <source>
        <dbReference type="ARBA" id="ARBA00007092"/>
    </source>
</evidence>
<protein>
    <submittedName>
        <fullName evidence="10">Exodeoxyribonuclease-3</fullName>
    </submittedName>
</protein>
<feature type="binding site" evidence="7">
    <location>
        <position position="150"/>
    </location>
    <ligand>
        <name>Mg(2+)</name>
        <dbReference type="ChEBI" id="CHEBI:18420"/>
        <label>1</label>
    </ligand>
</feature>
<dbReference type="FunFam" id="3.60.10.10:FF:000026">
    <property type="entry name" value="Exodeoxyribonuclease III"/>
    <property type="match status" value="1"/>
</dbReference>
<feature type="binding site" evidence="7">
    <location>
        <position position="246"/>
    </location>
    <ligand>
        <name>Mg(2+)</name>
        <dbReference type="ChEBI" id="CHEBI:18420"/>
        <label>1</label>
    </ligand>
</feature>
<feature type="active site" description="Proton donor/acceptor" evidence="6">
    <location>
        <position position="150"/>
    </location>
</feature>
<dbReference type="InterPro" id="IPR020848">
    <property type="entry name" value="AP_endonuclease_F1_CS"/>
</dbReference>
<dbReference type="InterPro" id="IPR020847">
    <property type="entry name" value="AP_endonuclease_F1_BS"/>
</dbReference>
<dbReference type="NCBIfam" id="TIGR00633">
    <property type="entry name" value="xth"/>
    <property type="match status" value="1"/>
</dbReference>
<evidence type="ECO:0000256" key="1">
    <source>
        <dbReference type="ARBA" id="ARBA00001936"/>
    </source>
</evidence>
<evidence type="ECO:0000259" key="9">
    <source>
        <dbReference type="Pfam" id="PF03372"/>
    </source>
</evidence>
<dbReference type="SUPFAM" id="SSF56219">
    <property type="entry name" value="DNase I-like"/>
    <property type="match status" value="1"/>
</dbReference>
<dbReference type="Proteomes" id="UP000192678">
    <property type="component" value="Unassembled WGS sequence"/>
</dbReference>
<dbReference type="STRING" id="475255.SAMN04488101_102688"/>
<dbReference type="OrthoDB" id="9803914at2"/>
<feature type="binding site" evidence="7">
    <location>
        <position position="247"/>
    </location>
    <ligand>
        <name>Mg(2+)</name>
        <dbReference type="ChEBI" id="CHEBI:18420"/>
        <label>1</label>
    </ligand>
</feature>
<dbReference type="GO" id="GO:0003906">
    <property type="term" value="F:DNA-(apurinic or apyrimidinic site) endonuclease activity"/>
    <property type="evidence" value="ECO:0007669"/>
    <property type="project" value="TreeGrafter"/>
</dbReference>
<dbReference type="InterPro" id="IPR004808">
    <property type="entry name" value="AP_endonuc_1"/>
</dbReference>
<gene>
    <name evidence="10" type="ORF">SAMN04488101_102688</name>
</gene>
<dbReference type="PROSITE" id="PS00726">
    <property type="entry name" value="AP_NUCLEASE_F1_1"/>
    <property type="match status" value="1"/>
</dbReference>
<organism evidence="10 11">
    <name type="scientific">Pedobacter nyackensis</name>
    <dbReference type="NCBI Taxonomy" id="475255"/>
    <lineage>
        <taxon>Bacteria</taxon>
        <taxon>Pseudomonadati</taxon>
        <taxon>Bacteroidota</taxon>
        <taxon>Sphingobacteriia</taxon>
        <taxon>Sphingobacteriales</taxon>
        <taxon>Sphingobacteriaceae</taxon>
        <taxon>Pedobacter</taxon>
    </lineage>
</organism>
<reference evidence="10 11" key="1">
    <citation type="submission" date="2017-04" db="EMBL/GenBank/DDBJ databases">
        <authorList>
            <person name="Afonso C.L."/>
            <person name="Miller P.J."/>
            <person name="Scott M.A."/>
            <person name="Spackman E."/>
            <person name="Goraichik I."/>
            <person name="Dimitrov K.M."/>
            <person name="Suarez D.L."/>
            <person name="Swayne D.E."/>
        </authorList>
    </citation>
    <scope>NUCLEOTIDE SEQUENCE [LARGE SCALE GENOMIC DNA]</scope>
    <source>
        <strain evidence="10 11">DSM 19625</strain>
    </source>
</reference>
<feature type="site" description="Interaction with DNA substrate" evidence="8">
    <location>
        <position position="247"/>
    </location>
</feature>
<dbReference type="GO" id="GO:0006284">
    <property type="term" value="P:base-excision repair"/>
    <property type="evidence" value="ECO:0007669"/>
    <property type="project" value="TreeGrafter"/>
</dbReference>
<comment type="cofactor">
    <cofactor evidence="7">
        <name>Mg(2+)</name>
        <dbReference type="ChEBI" id="CHEBI:18420"/>
    </cofactor>
    <cofactor evidence="7">
        <name>Mn(2+)</name>
        <dbReference type="ChEBI" id="CHEBI:29035"/>
    </cofactor>
    <text evidence="7">Probably binds two magnesium or manganese ions per subunit.</text>
</comment>
<dbReference type="Gene3D" id="3.60.10.10">
    <property type="entry name" value="Endonuclease/exonuclease/phosphatase"/>
    <property type="match status" value="1"/>
</dbReference>
<dbReference type="PROSITE" id="PS00727">
    <property type="entry name" value="AP_NUCLEASE_F1_2"/>
    <property type="match status" value="1"/>
</dbReference>
<sequence length="256" mass="29685">MKIISYNVNGIRSASTKNFFGWLQATDADMICLQEVKALPSQIPEIIVLIEQLGYHHYWFPAEKKGYSGVAILTRVKPNHVEYGCGEEWIDKEGRILRADFDDFSLMSLYMPSGSSGDERQGKKYEFMRFFDTYIGELRNEIPNLIISGDYNICHTAMDIHNPKSNANSSGFLPEEREWMELFLSNGFIDTFRHFNKDPHHYTWWSFRANSRAKNLGWRIDYHLATQPMLEKLKKVTILADAIHSDHCPVLLELNP</sequence>
<evidence type="ECO:0000256" key="7">
    <source>
        <dbReference type="PIRSR" id="PIRSR604808-2"/>
    </source>
</evidence>
<feature type="domain" description="Endonuclease/exonuclease/phosphatase" evidence="9">
    <location>
        <begin position="4"/>
        <end position="247"/>
    </location>
</feature>
<keyword evidence="5 7" id="KW-0460">Magnesium</keyword>
<comment type="cofactor">
    <cofactor evidence="1">
        <name>Mn(2+)</name>
        <dbReference type="ChEBI" id="CHEBI:29035"/>
    </cofactor>
</comment>
<feature type="binding site" evidence="7">
    <location>
        <position position="35"/>
    </location>
    <ligand>
        <name>Mg(2+)</name>
        <dbReference type="ChEBI" id="CHEBI:18420"/>
        <label>1</label>
    </ligand>
</feature>
<dbReference type="GO" id="GO:0008311">
    <property type="term" value="F:double-stranded DNA 3'-5' DNA exonuclease activity"/>
    <property type="evidence" value="ECO:0007669"/>
    <property type="project" value="TreeGrafter"/>
</dbReference>
<proteinExistence type="inferred from homology"/>
<feature type="binding site" evidence="7">
    <location>
        <position position="152"/>
    </location>
    <ligand>
        <name>Mg(2+)</name>
        <dbReference type="ChEBI" id="CHEBI:18420"/>
        <label>1</label>
    </ligand>
</feature>
<dbReference type="EMBL" id="FWYB01000002">
    <property type="protein sequence ID" value="SMC74813.1"/>
    <property type="molecule type" value="Genomic_DNA"/>
</dbReference>
<keyword evidence="11" id="KW-1185">Reference proteome</keyword>
<accession>A0A1W2BPL2</accession>
<feature type="site" description="Important for catalytic activity" evidence="8">
    <location>
        <position position="221"/>
    </location>
</feature>
<feature type="site" description="Transition state stabilizer" evidence="8">
    <location>
        <position position="152"/>
    </location>
</feature>
<evidence type="ECO:0000313" key="10">
    <source>
        <dbReference type="EMBL" id="SMC74813.1"/>
    </source>
</evidence>